<accession>A0ABW5LV56</accession>
<sequence length="255" mass="28252">MATYKKRGAKPRDKKDQQAAEMQSTTAEVFNTLDETASRSEQWIEKNSKTLFYGLVVVIVIILGYLGYNKYVVEPHETEASNELAFPRKYFDEASTAAGSAVDSLLQLGLDGADGKYGFLDVADTYSGTKAGNIANYYAGVSYLKMKKYKEAIDYLSKFKSDDDILGPTALGAIGDAFADIDQPKEALEYYEKAAAKKDNEFTAPMFLFKAGKIALDLGEFAKAEKLFQKIKDNYPLTPIGRDIDKYISSAKYAQ</sequence>
<gene>
    <name evidence="3" type="ORF">ACFSRZ_11205</name>
</gene>
<keyword evidence="2" id="KW-1133">Transmembrane helix</keyword>
<reference evidence="4" key="1">
    <citation type="journal article" date="2019" name="Int. J. Syst. Evol. Microbiol.">
        <title>The Global Catalogue of Microorganisms (GCM) 10K type strain sequencing project: providing services to taxonomists for standard genome sequencing and annotation.</title>
        <authorList>
            <consortium name="The Broad Institute Genomics Platform"/>
            <consortium name="The Broad Institute Genome Sequencing Center for Infectious Disease"/>
            <person name="Wu L."/>
            <person name="Ma J."/>
        </authorList>
    </citation>
    <scope>NUCLEOTIDE SEQUENCE [LARGE SCALE GENOMIC DNA]</scope>
    <source>
        <strain evidence="4">KCTC 52127</strain>
    </source>
</reference>
<name>A0ABW5LV56_9FLAO</name>
<proteinExistence type="predicted"/>
<dbReference type="SUPFAM" id="SSF48452">
    <property type="entry name" value="TPR-like"/>
    <property type="match status" value="1"/>
</dbReference>
<dbReference type="Gene3D" id="1.25.40.10">
    <property type="entry name" value="Tetratricopeptide repeat domain"/>
    <property type="match status" value="1"/>
</dbReference>
<dbReference type="EMBL" id="JBHULH010000004">
    <property type="protein sequence ID" value="MFD2567943.1"/>
    <property type="molecule type" value="Genomic_DNA"/>
</dbReference>
<feature type="transmembrane region" description="Helical" evidence="2">
    <location>
        <begin position="50"/>
        <end position="68"/>
    </location>
</feature>
<feature type="region of interest" description="Disordered" evidence="1">
    <location>
        <begin position="1"/>
        <end position="23"/>
    </location>
</feature>
<dbReference type="Pfam" id="PF13432">
    <property type="entry name" value="TPR_16"/>
    <property type="match status" value="1"/>
</dbReference>
<evidence type="ECO:0000313" key="4">
    <source>
        <dbReference type="Proteomes" id="UP001597508"/>
    </source>
</evidence>
<dbReference type="InterPro" id="IPR019734">
    <property type="entry name" value="TPR_rpt"/>
</dbReference>
<dbReference type="InterPro" id="IPR011990">
    <property type="entry name" value="TPR-like_helical_dom_sf"/>
</dbReference>
<evidence type="ECO:0000256" key="2">
    <source>
        <dbReference type="SAM" id="Phobius"/>
    </source>
</evidence>
<organism evidence="3 4">
    <name type="scientific">Pseudotenacibaculum haliotis</name>
    <dbReference type="NCBI Taxonomy" id="1862138"/>
    <lineage>
        <taxon>Bacteria</taxon>
        <taxon>Pseudomonadati</taxon>
        <taxon>Bacteroidota</taxon>
        <taxon>Flavobacteriia</taxon>
        <taxon>Flavobacteriales</taxon>
        <taxon>Flavobacteriaceae</taxon>
        <taxon>Pseudotenacibaculum</taxon>
    </lineage>
</organism>
<dbReference type="SMART" id="SM00028">
    <property type="entry name" value="TPR"/>
    <property type="match status" value="3"/>
</dbReference>
<dbReference type="Proteomes" id="UP001597508">
    <property type="component" value="Unassembled WGS sequence"/>
</dbReference>
<dbReference type="Pfam" id="PF13174">
    <property type="entry name" value="TPR_6"/>
    <property type="match status" value="1"/>
</dbReference>
<evidence type="ECO:0000256" key="1">
    <source>
        <dbReference type="SAM" id="MobiDB-lite"/>
    </source>
</evidence>
<dbReference type="RefSeq" id="WP_379666648.1">
    <property type="nucleotide sequence ID" value="NZ_JBHULH010000004.1"/>
</dbReference>
<keyword evidence="2" id="KW-0812">Transmembrane</keyword>
<protein>
    <submittedName>
        <fullName evidence="3">Tol-pal system YbgF family protein</fullName>
    </submittedName>
</protein>
<keyword evidence="4" id="KW-1185">Reference proteome</keyword>
<evidence type="ECO:0000313" key="3">
    <source>
        <dbReference type="EMBL" id="MFD2567943.1"/>
    </source>
</evidence>
<keyword evidence="2" id="KW-0472">Membrane</keyword>
<comment type="caution">
    <text evidence="3">The sequence shown here is derived from an EMBL/GenBank/DDBJ whole genome shotgun (WGS) entry which is preliminary data.</text>
</comment>